<keyword evidence="3 12" id="KW-0031">Aminopeptidase</keyword>
<dbReference type="PANTHER" id="PTHR11533:SF174">
    <property type="entry name" value="PUROMYCIN-SENSITIVE AMINOPEPTIDASE-RELATED"/>
    <property type="match status" value="1"/>
</dbReference>
<proteinExistence type="inferred from homology"/>
<sequence length="852" mass="91483" precursor="true">MAICLCLASAPAVAQRLPSTVTPLHYSLWLAPDLERETFRGRESIDVTLAAPSTSITLHAAEITFGDVTIEDGGGSQPASVSLNATAETATLTVPRAIAGGTATIRLTYTGILNDKLRGFYLSTANGRRYAVSQMEATDARRAFPSFDEPAYKATFDISLMIDGADTAISNGRQVSDSPGPEPGKHTIVFAPTPKMSTYLVALLVGDFICRAGAAGATPIRICATPDKEGLTAFALSAAEQQVAFFNRYFGIPYPYAKLDIIGVPDFAAGAMENAGAITFREQLLLAAEATASVDVRRAVASVISHEIAHQWFGNLVTMQWWDDIWLNEGFATWAANKPLAAWKPEWQMDVKAAAETQIALNLDALRTTRAIHTQVETPAQINEVFDPIAYEKTAGVLGMIEAYVGPEAFRKGVSSYLAKYALGNATGDQFWSEMTRVTGKPVNRIMKSFVDQPGAPVLSVQARCEGRNTEVLLRQERLVVEGGAAAAQTWTLPVCVKTASGSATCTMVTAREQTIRAAGCGAAMVNADAHGYYYTEYEPAVVAALASRTPSLTAAERLSLLGDEWRMVQSGRHDVGTYLDLVAALARDETSAVVAEMANRLGEVGSDIASASQRAAWQTWVHATFRPTLDAMGLTNGLGDSDDTNSRRGTLLTLLSSDAAVQTRARDLALAYMARPASLSPTLVAPVLKVAVSDGDAALYEQFVARMTASSAAPEEYYRYFYTLASFRDPALITRTQQSSISPDVRSQDAGMLLHQLLSLSATQDSTWAFVKAEWPAITAKLGTFQGVPAIVHGLGAFCSAERAAEIKAFFDAHPVPEAARLLQQSLERIATCTAVKARQAPAFGRWLQDR</sequence>
<evidence type="ECO:0000256" key="2">
    <source>
        <dbReference type="ARBA" id="ARBA00010136"/>
    </source>
</evidence>
<dbReference type="GO" id="GO:0005615">
    <property type="term" value="C:extracellular space"/>
    <property type="evidence" value="ECO:0007669"/>
    <property type="project" value="TreeGrafter"/>
</dbReference>
<dbReference type="EC" id="3.4.11.-" evidence="12"/>
<evidence type="ECO:0000313" key="16">
    <source>
        <dbReference type="EMBL" id="AMY09317.1"/>
    </source>
</evidence>
<organism evidence="16 17">
    <name type="scientific">Luteitalea pratensis</name>
    <dbReference type="NCBI Taxonomy" id="1855912"/>
    <lineage>
        <taxon>Bacteria</taxon>
        <taxon>Pseudomonadati</taxon>
        <taxon>Acidobacteriota</taxon>
        <taxon>Vicinamibacteria</taxon>
        <taxon>Vicinamibacterales</taxon>
        <taxon>Vicinamibacteraceae</taxon>
        <taxon>Luteitalea</taxon>
    </lineage>
</organism>
<dbReference type="InterPro" id="IPR045357">
    <property type="entry name" value="Aminopeptidase_N-like_N"/>
</dbReference>
<feature type="binding site" evidence="10">
    <location>
        <position position="329"/>
    </location>
    <ligand>
        <name>Zn(2+)</name>
        <dbReference type="ChEBI" id="CHEBI:29105"/>
        <note>catalytic</note>
    </ligand>
</feature>
<reference evidence="16 17" key="1">
    <citation type="journal article" date="2016" name="Genome Announc.">
        <title>First Complete Genome Sequence of a Subdivision 6 Acidobacterium Strain.</title>
        <authorList>
            <person name="Huang S."/>
            <person name="Vieira S."/>
            <person name="Bunk B."/>
            <person name="Riedel T."/>
            <person name="Sproer C."/>
            <person name="Overmann J."/>
        </authorList>
    </citation>
    <scope>NUCLEOTIDE SEQUENCE [LARGE SCALE GENOMIC DNA]</scope>
    <source>
        <strain evidence="17">DSM 100886 HEG_-6_39</strain>
    </source>
</reference>
<evidence type="ECO:0000256" key="9">
    <source>
        <dbReference type="PIRSR" id="PIRSR634016-1"/>
    </source>
</evidence>
<dbReference type="FunFam" id="1.10.390.10:FF:000006">
    <property type="entry name" value="Puromycin-sensitive aminopeptidase"/>
    <property type="match status" value="1"/>
</dbReference>
<keyword evidence="17" id="KW-1185">Reference proteome</keyword>
<dbReference type="Proteomes" id="UP000076079">
    <property type="component" value="Chromosome"/>
</dbReference>
<dbReference type="InterPro" id="IPR034016">
    <property type="entry name" value="M1_APN-typ"/>
</dbReference>
<keyword evidence="6 12" id="KW-0378">Hydrolase</keyword>
<dbReference type="Gene3D" id="2.60.40.1730">
    <property type="entry name" value="tricorn interacting facor f3 domain"/>
    <property type="match status" value="1"/>
</dbReference>
<feature type="domain" description="Peptidase M1 membrane alanine aminopeptidase" evidence="13">
    <location>
        <begin position="234"/>
        <end position="450"/>
    </location>
</feature>
<dbReference type="GO" id="GO:0006508">
    <property type="term" value="P:proteolysis"/>
    <property type="evidence" value="ECO:0007669"/>
    <property type="project" value="UniProtKB-KW"/>
</dbReference>
<dbReference type="Gene3D" id="2.60.40.1910">
    <property type="match status" value="1"/>
</dbReference>
<comment type="similarity">
    <text evidence="2 12">Belongs to the peptidase M1 family.</text>
</comment>
<evidence type="ECO:0000256" key="7">
    <source>
        <dbReference type="ARBA" id="ARBA00022833"/>
    </source>
</evidence>
<reference evidence="17" key="2">
    <citation type="submission" date="2016-04" db="EMBL/GenBank/DDBJ databases">
        <title>First Complete Genome Sequence of a Subdivision 6 Acidobacterium.</title>
        <authorList>
            <person name="Huang S."/>
            <person name="Vieira S."/>
            <person name="Bunk B."/>
            <person name="Riedel T."/>
            <person name="Sproeer C."/>
            <person name="Overmann J."/>
        </authorList>
    </citation>
    <scope>NUCLEOTIDE SEQUENCE [LARGE SCALE GENOMIC DNA]</scope>
    <source>
        <strain evidence="17">DSM 100886 HEG_-6_39</strain>
    </source>
</reference>
<comment type="catalytic activity">
    <reaction evidence="1">
        <text>Release of an N-terminal amino acid, Xaa-|-Yaa- from a peptide, amide or arylamide. Xaa is preferably Ala, but may be most amino acids including Pro (slow action). When a terminal hydrophobic residue is followed by a prolyl residue, the two may be released as an intact Xaa-Pro dipeptide.</text>
        <dbReference type="EC" id="3.4.11.2"/>
    </reaction>
</comment>
<feature type="site" description="Transition state stabilizer" evidence="11">
    <location>
        <position position="391"/>
    </location>
</feature>
<evidence type="ECO:0000313" key="17">
    <source>
        <dbReference type="Proteomes" id="UP000076079"/>
    </source>
</evidence>
<dbReference type="RefSeq" id="WP_257724527.1">
    <property type="nucleotide sequence ID" value="NZ_CP015136.1"/>
</dbReference>
<dbReference type="Pfam" id="PF01433">
    <property type="entry name" value="Peptidase_M1"/>
    <property type="match status" value="1"/>
</dbReference>
<feature type="binding site" evidence="10">
    <location>
        <position position="310"/>
    </location>
    <ligand>
        <name>Zn(2+)</name>
        <dbReference type="ChEBI" id="CHEBI:29105"/>
        <note>catalytic</note>
    </ligand>
</feature>
<evidence type="ECO:0000256" key="4">
    <source>
        <dbReference type="ARBA" id="ARBA00022670"/>
    </source>
</evidence>
<keyword evidence="7 10" id="KW-0862">Zinc</keyword>
<dbReference type="InterPro" id="IPR024571">
    <property type="entry name" value="ERAP1-like_C_dom"/>
</dbReference>
<accession>A0A143PL83</accession>
<evidence type="ECO:0000256" key="10">
    <source>
        <dbReference type="PIRSR" id="PIRSR634016-3"/>
    </source>
</evidence>
<dbReference type="KEGG" id="abac:LuPra_02532"/>
<protein>
    <recommendedName>
        <fullName evidence="12">Aminopeptidase</fullName>
        <ecNumber evidence="12">3.4.11.-</ecNumber>
    </recommendedName>
</protein>
<evidence type="ECO:0000256" key="12">
    <source>
        <dbReference type="RuleBase" id="RU364040"/>
    </source>
</evidence>
<evidence type="ECO:0000256" key="3">
    <source>
        <dbReference type="ARBA" id="ARBA00022438"/>
    </source>
</evidence>
<feature type="domain" description="Aminopeptidase N-like N-terminal" evidence="15">
    <location>
        <begin position="23"/>
        <end position="200"/>
    </location>
</feature>
<dbReference type="EMBL" id="CP015136">
    <property type="protein sequence ID" value="AMY09317.1"/>
    <property type="molecule type" value="Genomic_DNA"/>
</dbReference>
<evidence type="ECO:0000256" key="1">
    <source>
        <dbReference type="ARBA" id="ARBA00000098"/>
    </source>
</evidence>
<dbReference type="InterPro" id="IPR027268">
    <property type="entry name" value="Peptidase_M4/M1_CTD_sf"/>
</dbReference>
<evidence type="ECO:0000259" key="15">
    <source>
        <dbReference type="Pfam" id="PF17900"/>
    </source>
</evidence>
<dbReference type="SUPFAM" id="SSF63737">
    <property type="entry name" value="Leukotriene A4 hydrolase N-terminal domain"/>
    <property type="match status" value="1"/>
</dbReference>
<dbReference type="InterPro" id="IPR001930">
    <property type="entry name" value="Peptidase_M1"/>
</dbReference>
<dbReference type="GO" id="GO:0005737">
    <property type="term" value="C:cytoplasm"/>
    <property type="evidence" value="ECO:0007669"/>
    <property type="project" value="TreeGrafter"/>
</dbReference>
<dbReference type="CDD" id="cd09601">
    <property type="entry name" value="M1_APN-Q_like"/>
    <property type="match status" value="1"/>
</dbReference>
<keyword evidence="5 10" id="KW-0479">Metal-binding</keyword>
<dbReference type="AlphaFoldDB" id="A0A143PL83"/>
<dbReference type="InterPro" id="IPR014782">
    <property type="entry name" value="Peptidase_M1_dom"/>
</dbReference>
<name>A0A143PL83_LUTPR</name>
<gene>
    <name evidence="16" type="primary">pepN_2</name>
    <name evidence="16" type="ORF">LuPra_02532</name>
</gene>
<dbReference type="GO" id="GO:0016020">
    <property type="term" value="C:membrane"/>
    <property type="evidence" value="ECO:0007669"/>
    <property type="project" value="TreeGrafter"/>
</dbReference>
<evidence type="ECO:0000256" key="11">
    <source>
        <dbReference type="PIRSR" id="PIRSR634016-4"/>
    </source>
</evidence>
<dbReference type="PRINTS" id="PR00756">
    <property type="entry name" value="ALADIPTASE"/>
</dbReference>
<dbReference type="GO" id="GO:0016285">
    <property type="term" value="F:alanyl aminopeptidase activity"/>
    <property type="evidence" value="ECO:0007669"/>
    <property type="project" value="UniProtKB-EC"/>
</dbReference>
<dbReference type="Pfam" id="PF17900">
    <property type="entry name" value="Peptidase_M1_N"/>
    <property type="match status" value="1"/>
</dbReference>
<evidence type="ECO:0000259" key="14">
    <source>
        <dbReference type="Pfam" id="PF11838"/>
    </source>
</evidence>
<dbReference type="GO" id="GO:0042277">
    <property type="term" value="F:peptide binding"/>
    <property type="evidence" value="ECO:0007669"/>
    <property type="project" value="TreeGrafter"/>
</dbReference>
<dbReference type="Gene3D" id="1.25.50.20">
    <property type="match status" value="1"/>
</dbReference>
<dbReference type="STRING" id="1855912.LuPra_02532"/>
<keyword evidence="8 12" id="KW-0482">Metalloprotease</keyword>
<feature type="binding site" evidence="10">
    <location>
        <position position="306"/>
    </location>
    <ligand>
        <name>Zn(2+)</name>
        <dbReference type="ChEBI" id="CHEBI:29105"/>
        <note>catalytic</note>
    </ligand>
</feature>
<feature type="active site" description="Proton acceptor" evidence="9">
    <location>
        <position position="307"/>
    </location>
</feature>
<evidence type="ECO:0000256" key="5">
    <source>
        <dbReference type="ARBA" id="ARBA00022723"/>
    </source>
</evidence>
<keyword evidence="4 12" id="KW-0645">Protease</keyword>
<dbReference type="InterPro" id="IPR050344">
    <property type="entry name" value="Peptidase_M1_aminopeptidases"/>
</dbReference>
<dbReference type="GO" id="GO:0043171">
    <property type="term" value="P:peptide catabolic process"/>
    <property type="evidence" value="ECO:0007669"/>
    <property type="project" value="TreeGrafter"/>
</dbReference>
<dbReference type="PANTHER" id="PTHR11533">
    <property type="entry name" value="PROTEASE M1 ZINC METALLOPROTEASE"/>
    <property type="match status" value="1"/>
</dbReference>
<evidence type="ECO:0000259" key="13">
    <source>
        <dbReference type="Pfam" id="PF01433"/>
    </source>
</evidence>
<evidence type="ECO:0000256" key="6">
    <source>
        <dbReference type="ARBA" id="ARBA00022801"/>
    </source>
</evidence>
<dbReference type="GO" id="GO:0008270">
    <property type="term" value="F:zinc ion binding"/>
    <property type="evidence" value="ECO:0007669"/>
    <property type="project" value="UniProtKB-UniRule"/>
</dbReference>
<evidence type="ECO:0000256" key="8">
    <source>
        <dbReference type="ARBA" id="ARBA00023049"/>
    </source>
</evidence>
<dbReference type="Pfam" id="PF11838">
    <property type="entry name" value="ERAP1_C"/>
    <property type="match status" value="1"/>
</dbReference>
<dbReference type="GO" id="GO:0070006">
    <property type="term" value="F:metalloaminopeptidase activity"/>
    <property type="evidence" value="ECO:0007669"/>
    <property type="project" value="TreeGrafter"/>
</dbReference>
<feature type="domain" description="ERAP1-like C-terminal" evidence="14">
    <location>
        <begin position="525"/>
        <end position="832"/>
    </location>
</feature>
<comment type="cofactor">
    <cofactor evidence="10 12">
        <name>Zn(2+)</name>
        <dbReference type="ChEBI" id="CHEBI:29105"/>
    </cofactor>
    <text evidence="10 12">Binds 1 zinc ion per subunit.</text>
</comment>
<dbReference type="InterPro" id="IPR042097">
    <property type="entry name" value="Aminopeptidase_N-like_N_sf"/>
</dbReference>
<dbReference type="Gene3D" id="1.10.390.10">
    <property type="entry name" value="Neutral Protease Domain 2"/>
    <property type="match status" value="1"/>
</dbReference>
<dbReference type="SUPFAM" id="SSF55486">
    <property type="entry name" value="Metalloproteases ('zincins'), catalytic domain"/>
    <property type="match status" value="1"/>
</dbReference>